<dbReference type="SUPFAM" id="SSF102215">
    <property type="entry name" value="Creatininase"/>
    <property type="match status" value="1"/>
</dbReference>
<sequence length="248" mass="27314">MLLHLSTWPEVERYLTHRRAIILPIGSTEQHGPTGLIGTDIITAQAIAEEVGQRTDTLVGPGIPVGMAHHHMAFPGSMTLRPSTLVQLLRDYVMSLSAHGFREVLVINGHGGNIASVTAAFYEIYEEMRLAGRDTTPPLRCELCNWFLMPAVAALQQELYGEREGLHATPSEVAVTQYIHPTRIKIAPLDPHPGTSSSFSDWRDFRTRFPDGRMGSDPSLATPRDGERFVQTAVAEIVARHGDFLNGV</sequence>
<dbReference type="Gene3D" id="3.40.50.10310">
    <property type="entry name" value="Creatininase"/>
    <property type="match status" value="1"/>
</dbReference>
<proteinExistence type="inferred from homology"/>
<dbReference type="Proteomes" id="UP000554286">
    <property type="component" value="Unassembled WGS sequence"/>
</dbReference>
<dbReference type="InterPro" id="IPR003785">
    <property type="entry name" value="Creatininase/forma_Hydrolase"/>
</dbReference>
<dbReference type="EC" id="3.5.2.10" evidence="6"/>
<dbReference type="InterPro" id="IPR024087">
    <property type="entry name" value="Creatininase-like_sf"/>
</dbReference>
<keyword evidence="2" id="KW-0479">Metal-binding</keyword>
<keyword evidence="4" id="KW-0862">Zinc</keyword>
<evidence type="ECO:0000313" key="7">
    <source>
        <dbReference type="Proteomes" id="UP000554286"/>
    </source>
</evidence>
<keyword evidence="3 6" id="KW-0378">Hydrolase</keyword>
<gene>
    <name evidence="6" type="ORF">GGD89_003313</name>
</gene>
<comment type="cofactor">
    <cofactor evidence="1">
        <name>Zn(2+)</name>
        <dbReference type="ChEBI" id="CHEBI:29105"/>
    </cofactor>
</comment>
<accession>A0A7W6WBM2</accession>
<dbReference type="PANTHER" id="PTHR35005:SF1">
    <property type="entry name" value="2-AMINO-5-FORMYLAMINO-6-RIBOSYLAMINOPYRIMIDIN-4(3H)-ONE 5'-MONOPHOSPHATE DEFORMYLASE"/>
    <property type="match status" value="1"/>
</dbReference>
<dbReference type="GO" id="GO:0009231">
    <property type="term" value="P:riboflavin biosynthetic process"/>
    <property type="evidence" value="ECO:0007669"/>
    <property type="project" value="TreeGrafter"/>
</dbReference>
<evidence type="ECO:0000256" key="2">
    <source>
        <dbReference type="ARBA" id="ARBA00022723"/>
    </source>
</evidence>
<reference evidence="6 7" key="1">
    <citation type="submission" date="2020-08" db="EMBL/GenBank/DDBJ databases">
        <title>Genome sequencing of Purple Non-Sulfur Bacteria from various extreme environments.</title>
        <authorList>
            <person name="Mayer M."/>
        </authorList>
    </citation>
    <scope>NUCLEOTIDE SEQUENCE [LARGE SCALE GENOMIC DNA]</scope>
    <source>
        <strain evidence="6 7">JA131</strain>
    </source>
</reference>
<keyword evidence="7" id="KW-1185">Reference proteome</keyword>
<name>A0A7W6WBM2_9PROT</name>
<dbReference type="AlphaFoldDB" id="A0A7W6WBM2"/>
<dbReference type="GO" id="GO:0047789">
    <property type="term" value="F:creatininase activity"/>
    <property type="evidence" value="ECO:0007669"/>
    <property type="project" value="UniProtKB-EC"/>
</dbReference>
<evidence type="ECO:0000313" key="6">
    <source>
        <dbReference type="EMBL" id="MBB4267666.1"/>
    </source>
</evidence>
<dbReference type="EMBL" id="JACIGK010000031">
    <property type="protein sequence ID" value="MBB4267666.1"/>
    <property type="molecule type" value="Genomic_DNA"/>
</dbReference>
<evidence type="ECO:0000256" key="4">
    <source>
        <dbReference type="ARBA" id="ARBA00022833"/>
    </source>
</evidence>
<protein>
    <submittedName>
        <fullName evidence="6">Creatinine amidohydrolase</fullName>
        <ecNumber evidence="6">3.5.2.10</ecNumber>
    </submittedName>
</protein>
<dbReference type="GO" id="GO:0046872">
    <property type="term" value="F:metal ion binding"/>
    <property type="evidence" value="ECO:0007669"/>
    <property type="project" value="UniProtKB-KW"/>
</dbReference>
<dbReference type="Pfam" id="PF02633">
    <property type="entry name" value="Creatininase"/>
    <property type="match status" value="1"/>
</dbReference>
<comment type="caution">
    <text evidence="6">The sequence shown here is derived from an EMBL/GenBank/DDBJ whole genome shotgun (WGS) entry which is preliminary data.</text>
</comment>
<dbReference type="PANTHER" id="PTHR35005">
    <property type="entry name" value="3-DEHYDRO-SCYLLO-INOSOSE HYDROLASE"/>
    <property type="match status" value="1"/>
</dbReference>
<evidence type="ECO:0000256" key="3">
    <source>
        <dbReference type="ARBA" id="ARBA00022801"/>
    </source>
</evidence>
<dbReference type="GO" id="GO:0016811">
    <property type="term" value="F:hydrolase activity, acting on carbon-nitrogen (but not peptide) bonds, in linear amides"/>
    <property type="evidence" value="ECO:0007669"/>
    <property type="project" value="TreeGrafter"/>
</dbReference>
<evidence type="ECO:0000256" key="5">
    <source>
        <dbReference type="ARBA" id="ARBA00024029"/>
    </source>
</evidence>
<evidence type="ECO:0000256" key="1">
    <source>
        <dbReference type="ARBA" id="ARBA00001947"/>
    </source>
</evidence>
<dbReference type="RefSeq" id="WP_184047437.1">
    <property type="nucleotide sequence ID" value="NZ_JACIGK010000031.1"/>
</dbReference>
<comment type="similarity">
    <text evidence="5">Belongs to the creatininase superfamily.</text>
</comment>
<organism evidence="6 7">
    <name type="scientific">Roseospira visakhapatnamensis</name>
    <dbReference type="NCBI Taxonomy" id="390880"/>
    <lineage>
        <taxon>Bacteria</taxon>
        <taxon>Pseudomonadati</taxon>
        <taxon>Pseudomonadota</taxon>
        <taxon>Alphaproteobacteria</taxon>
        <taxon>Rhodospirillales</taxon>
        <taxon>Rhodospirillaceae</taxon>
        <taxon>Roseospira</taxon>
    </lineage>
</organism>